<dbReference type="AlphaFoldDB" id="W5RZY9"/>
<gene>
    <name evidence="2" type="primary">ZBTB16</name>
</gene>
<name>W5RZY9_HORSE</name>
<sequence>MSEGGNVTKSIRDTPVGGEHRKGLLTNSDVPGWRSSTL</sequence>
<evidence type="ECO:0000313" key="2">
    <source>
        <dbReference type="EMBL" id="AHG98005.1"/>
    </source>
</evidence>
<evidence type="ECO:0000256" key="1">
    <source>
        <dbReference type="SAM" id="MobiDB-lite"/>
    </source>
</evidence>
<feature type="compositionally biased region" description="Polar residues" evidence="1">
    <location>
        <begin position="25"/>
        <end position="38"/>
    </location>
</feature>
<reference evidence="2" key="2">
    <citation type="journal article" date="2014" name="J. Steroid Biochem. Mol. Biol.">
        <title>Dexamethasone acutely down-regulates genes involved in steroidogenesis in stallion testes.</title>
        <authorList>
            <person name="Ing N.H."/>
            <person name="Forrest D.W."/>
            <person name="Riggs P.K."/>
            <person name="Loux S."/>
            <person name="Love C.C."/>
            <person name="Brinsko S.P."/>
            <person name="Varner D.D."/>
            <person name="Welsh Jr T.H."/>
        </authorList>
    </citation>
    <scope>NUCLEOTIDE SEQUENCE</scope>
</reference>
<reference evidence="2" key="1">
    <citation type="submission" date="2013-10" db="EMBL/GenBank/DDBJ databases">
        <authorList>
            <person name="Ing N."/>
        </authorList>
    </citation>
    <scope>NUCLEOTIDE SEQUENCE</scope>
</reference>
<accession>W5RZY9</accession>
<protein>
    <submittedName>
        <fullName evidence="2">Zinc finger and BTB domain containing 16 transcript variant X1</fullName>
    </submittedName>
</protein>
<feature type="region of interest" description="Disordered" evidence="1">
    <location>
        <begin position="1"/>
        <end position="38"/>
    </location>
</feature>
<proteinExistence type="evidence at transcript level"/>
<feature type="non-terminal residue" evidence="2">
    <location>
        <position position="38"/>
    </location>
</feature>
<dbReference type="EMBL" id="KF748127">
    <property type="protein sequence ID" value="AHG98005.1"/>
    <property type="molecule type" value="mRNA"/>
</dbReference>
<organism evidence="2">
    <name type="scientific">Equus caballus</name>
    <name type="common">Horse</name>
    <dbReference type="NCBI Taxonomy" id="9796"/>
    <lineage>
        <taxon>Eukaryota</taxon>
        <taxon>Metazoa</taxon>
        <taxon>Chordata</taxon>
        <taxon>Craniata</taxon>
        <taxon>Vertebrata</taxon>
        <taxon>Euteleostomi</taxon>
        <taxon>Mammalia</taxon>
        <taxon>Eutheria</taxon>
        <taxon>Laurasiatheria</taxon>
        <taxon>Perissodactyla</taxon>
        <taxon>Equidae</taxon>
        <taxon>Equus</taxon>
    </lineage>
</organism>